<name>A0AAU7UFV8_9DEIO</name>
<gene>
    <name evidence="1" type="ORF">ABOD76_11045</name>
</gene>
<dbReference type="AlphaFoldDB" id="A0AAU7UFV8"/>
<proteinExistence type="predicted"/>
<reference evidence="1" key="1">
    <citation type="submission" date="2024-06" db="EMBL/GenBank/DDBJ databases">
        <title>Draft Genome Sequence of Deinococcus sonorensis Type Strain KR-87, a Biofilm Producing Representative of the Genus Deinococcus.</title>
        <authorList>
            <person name="Boren L.S."/>
            <person name="Grosso R.A."/>
            <person name="Hugenberg-Cox A.N."/>
            <person name="Hill J.T.E."/>
            <person name="Albert C.M."/>
            <person name="Tuohy J.M."/>
        </authorList>
    </citation>
    <scope>NUCLEOTIDE SEQUENCE</scope>
    <source>
        <strain evidence="1">KR-87</strain>
    </source>
</reference>
<dbReference type="EMBL" id="CP158299">
    <property type="protein sequence ID" value="XBV86818.1"/>
    <property type="molecule type" value="Genomic_DNA"/>
</dbReference>
<accession>A0AAU7UFV8</accession>
<evidence type="ECO:0000313" key="1">
    <source>
        <dbReference type="EMBL" id="XBV86818.1"/>
    </source>
</evidence>
<dbReference type="RefSeq" id="WP_350244899.1">
    <property type="nucleotide sequence ID" value="NZ_CP158299.1"/>
</dbReference>
<sequence length="71" mass="8339">MSRPHLHDLICRTLAETARCADEHPHPQGQVRLEYLKEKVLHVSTDLDCIELMEMARRLRLQFLSGSWELN</sequence>
<protein>
    <submittedName>
        <fullName evidence="1">Uncharacterized protein</fullName>
    </submittedName>
</protein>
<organism evidence="1">
    <name type="scientific">Deinococcus sonorensis KR-87</name>
    <dbReference type="NCBI Taxonomy" id="694439"/>
    <lineage>
        <taxon>Bacteria</taxon>
        <taxon>Thermotogati</taxon>
        <taxon>Deinococcota</taxon>
        <taxon>Deinococci</taxon>
        <taxon>Deinococcales</taxon>
        <taxon>Deinococcaceae</taxon>
        <taxon>Deinococcus</taxon>
    </lineage>
</organism>
<dbReference type="KEGG" id="dsc:ABOD76_11045"/>